<feature type="chain" id="PRO_5004935161" description="F-box domain-containing protein" evidence="1">
    <location>
        <begin position="23"/>
        <end position="403"/>
    </location>
</feature>
<evidence type="ECO:0000259" key="2">
    <source>
        <dbReference type="Pfam" id="PF12937"/>
    </source>
</evidence>
<protein>
    <recommendedName>
        <fullName evidence="2">F-box domain-containing protein</fullName>
    </recommendedName>
</protein>
<gene>
    <name evidence="3" type="ORF">FOMG_18852</name>
</gene>
<dbReference type="VEuPathDB" id="FungiDB:FOMG_18852"/>
<dbReference type="Proteomes" id="UP000030703">
    <property type="component" value="Unassembled WGS sequence"/>
</dbReference>
<name>W9Z722_FUSOX</name>
<dbReference type="CDD" id="cd09917">
    <property type="entry name" value="F-box_SF"/>
    <property type="match status" value="1"/>
</dbReference>
<dbReference type="HOGENOM" id="CLU_819011_0_0_1"/>
<dbReference type="AlphaFoldDB" id="W9Z722"/>
<dbReference type="InterPro" id="IPR001810">
    <property type="entry name" value="F-box_dom"/>
</dbReference>
<organism evidence="3">
    <name type="scientific">Fusarium oxysporum f. sp. melonis 26406</name>
    <dbReference type="NCBI Taxonomy" id="1089452"/>
    <lineage>
        <taxon>Eukaryota</taxon>
        <taxon>Fungi</taxon>
        <taxon>Dikarya</taxon>
        <taxon>Ascomycota</taxon>
        <taxon>Pezizomycotina</taxon>
        <taxon>Sordariomycetes</taxon>
        <taxon>Hypocreomycetidae</taxon>
        <taxon>Hypocreales</taxon>
        <taxon>Nectriaceae</taxon>
        <taxon>Fusarium</taxon>
        <taxon>Fusarium oxysporum species complex</taxon>
    </lineage>
</organism>
<evidence type="ECO:0000313" key="3">
    <source>
        <dbReference type="EMBL" id="EXK24417.1"/>
    </source>
</evidence>
<feature type="signal peptide" evidence="1">
    <location>
        <begin position="1"/>
        <end position="22"/>
    </location>
</feature>
<dbReference type="Pfam" id="PF12937">
    <property type="entry name" value="F-box-like"/>
    <property type="match status" value="1"/>
</dbReference>
<sequence>MVSLLHMPTEVILLILSELSVSSQIWQLISQDLLSCRQTCRQLCESATPLVFKTRHVIIEKTNVDNLIRISECPNLAKHIQALQIHTLHLPTIKNIKRVIPSFTLDSNESETAKGSLISASNKNVLGSLDKDTCRKYYEKQQELMTCSDTWSRLHDAFLRLEACKEVAFNSKNPPRDSSPLEQSFGTLLQRSRAKSSASTKFILHLIFGVLNAAANHKSQIKSFEIHIGCAIHDVLYRILTFAFGFLKPITGLNRLHLVIEHDFEQDKLQKFFDLFPGLTDLKLEMDSRESVKISGGALSVLHVPNLQKLTLAMMNCIPVELEDLIIRHQKTLQDITLVCITLPDDRSWRLIFQKIVENLKIKRFSMGKCLQDEDLEPSDITKLIDSINSAKWISKLEAKEEA</sequence>
<reference evidence="3" key="1">
    <citation type="submission" date="2012-04" db="EMBL/GenBank/DDBJ databases">
        <title>The Genome Sequence of Fusarium oxysporum melonis.</title>
        <authorList>
            <consortium name="The Broad Institute Genome Sequencing Platform"/>
            <person name="Ma L.-J."/>
            <person name="Gale L.R."/>
            <person name="Schwartz D.C."/>
            <person name="Zhou S."/>
            <person name="Corby-Kistler H."/>
            <person name="Young S.K."/>
            <person name="Zeng Q."/>
            <person name="Gargeya S."/>
            <person name="Fitzgerald M."/>
            <person name="Haas B."/>
            <person name="Abouelleil A."/>
            <person name="Alvarado L."/>
            <person name="Arachchi H.M."/>
            <person name="Berlin A."/>
            <person name="Brown A."/>
            <person name="Chapman S.B."/>
            <person name="Chen Z."/>
            <person name="Dunbar C."/>
            <person name="Freedman E."/>
            <person name="Gearin G."/>
            <person name="Goldberg J."/>
            <person name="Griggs A."/>
            <person name="Gujja S."/>
            <person name="Heiman D."/>
            <person name="Howarth C."/>
            <person name="Larson L."/>
            <person name="Lui A."/>
            <person name="MacDonald P.J.P."/>
            <person name="Montmayeur A."/>
            <person name="Murphy C."/>
            <person name="Neiman D."/>
            <person name="Pearson M."/>
            <person name="Priest M."/>
            <person name="Roberts A."/>
            <person name="Saif S."/>
            <person name="Shea T."/>
            <person name="Shenoy N."/>
            <person name="Sisk P."/>
            <person name="Stolte C."/>
            <person name="Sykes S."/>
            <person name="Wortman J."/>
            <person name="Nusbaum C."/>
            <person name="Birren B."/>
        </authorList>
    </citation>
    <scope>NUCLEOTIDE SEQUENCE</scope>
    <source>
        <strain evidence="3">26406</strain>
    </source>
</reference>
<dbReference type="OrthoDB" id="5279008at2759"/>
<dbReference type="EMBL" id="KI980380">
    <property type="protein sequence ID" value="EXK24417.1"/>
    <property type="molecule type" value="Genomic_DNA"/>
</dbReference>
<accession>W9Z722</accession>
<evidence type="ECO:0000256" key="1">
    <source>
        <dbReference type="SAM" id="SignalP"/>
    </source>
</evidence>
<reference evidence="3" key="2">
    <citation type="submission" date="2014-02" db="EMBL/GenBank/DDBJ databases">
        <title>Annotation of the Genome Sequence of Fusarium oxysporum f. sp. melonis 26406.</title>
        <authorList>
            <consortium name="The Broad Institute Genomics Platform"/>
            <person name="Ma L.-J."/>
            <person name="Corby-Kistler H."/>
            <person name="Broz K."/>
            <person name="Gale L.R."/>
            <person name="Jonkers W."/>
            <person name="O'Donnell K."/>
            <person name="Ploetz R."/>
            <person name="Steinberg C."/>
            <person name="Schwartz D.C."/>
            <person name="VanEtten H."/>
            <person name="Zhou S."/>
            <person name="Young S.K."/>
            <person name="Zeng Q."/>
            <person name="Gargeya S."/>
            <person name="Fitzgerald M."/>
            <person name="Abouelleil A."/>
            <person name="Alvarado L."/>
            <person name="Chapman S.B."/>
            <person name="Gainer-Dewar J."/>
            <person name="Goldberg J."/>
            <person name="Griggs A."/>
            <person name="Gujja S."/>
            <person name="Hansen M."/>
            <person name="Howarth C."/>
            <person name="Imamovic A."/>
            <person name="Ireland A."/>
            <person name="Larimer J."/>
            <person name="McCowan C."/>
            <person name="Murphy C."/>
            <person name="Pearson M."/>
            <person name="Poon T.W."/>
            <person name="Priest M."/>
            <person name="Roberts A."/>
            <person name="Saif S."/>
            <person name="Shea T."/>
            <person name="Sykes S."/>
            <person name="Wortman J."/>
            <person name="Nusbaum C."/>
            <person name="Birren B."/>
        </authorList>
    </citation>
    <scope>NUCLEOTIDE SEQUENCE</scope>
    <source>
        <strain evidence="3">26406</strain>
    </source>
</reference>
<keyword evidence="1" id="KW-0732">Signal</keyword>
<feature type="domain" description="F-box" evidence="2">
    <location>
        <begin position="5"/>
        <end position="47"/>
    </location>
</feature>
<proteinExistence type="predicted"/>